<organism evidence="7 8">
    <name type="scientific">Spongiibacter nanhainus</name>
    <dbReference type="NCBI Taxonomy" id="2794344"/>
    <lineage>
        <taxon>Bacteria</taxon>
        <taxon>Pseudomonadati</taxon>
        <taxon>Pseudomonadota</taxon>
        <taxon>Gammaproteobacteria</taxon>
        <taxon>Cellvibrionales</taxon>
        <taxon>Spongiibacteraceae</taxon>
        <taxon>Spongiibacter</taxon>
    </lineage>
</organism>
<dbReference type="InterPro" id="IPR012334">
    <property type="entry name" value="Pectin_lyas_fold"/>
</dbReference>
<dbReference type="KEGG" id="snan:I6N98_15165"/>
<feature type="compositionally biased region" description="Low complexity" evidence="4">
    <location>
        <begin position="26"/>
        <end position="35"/>
    </location>
</feature>
<feature type="domain" description="Cytochrome c" evidence="6">
    <location>
        <begin position="769"/>
        <end position="869"/>
    </location>
</feature>
<protein>
    <recommendedName>
        <fullName evidence="6">Cytochrome c domain-containing protein</fullName>
    </recommendedName>
</protein>
<dbReference type="SMART" id="SM00710">
    <property type="entry name" value="PbH1"/>
    <property type="match status" value="5"/>
</dbReference>
<accession>A0A7T4QZP8</accession>
<feature type="compositionally biased region" description="Gly residues" evidence="4">
    <location>
        <begin position="36"/>
        <end position="61"/>
    </location>
</feature>
<evidence type="ECO:0000256" key="5">
    <source>
        <dbReference type="SAM" id="SignalP"/>
    </source>
</evidence>
<feature type="region of interest" description="Disordered" evidence="4">
    <location>
        <begin position="26"/>
        <end position="68"/>
    </location>
</feature>
<keyword evidence="8" id="KW-1185">Reference proteome</keyword>
<dbReference type="PROSITE" id="PS51007">
    <property type="entry name" value="CYTC"/>
    <property type="match status" value="1"/>
</dbReference>
<reference evidence="7 8" key="1">
    <citation type="submission" date="2020-12" db="EMBL/GenBank/DDBJ databases">
        <authorList>
            <person name="Shan Y."/>
        </authorList>
    </citation>
    <scope>NUCLEOTIDE SEQUENCE [LARGE SCALE GENOMIC DNA]</scope>
    <source>
        <strain evidence="8">csc3.9</strain>
    </source>
</reference>
<keyword evidence="1 3" id="KW-0479">Metal-binding</keyword>
<dbReference type="NCBIfam" id="TIGR03805">
    <property type="entry name" value="beta_helix_1"/>
    <property type="match status" value="1"/>
</dbReference>
<dbReference type="GO" id="GO:0046872">
    <property type="term" value="F:metal ion binding"/>
    <property type="evidence" value="ECO:0007669"/>
    <property type="project" value="UniProtKB-KW"/>
</dbReference>
<keyword evidence="5" id="KW-0732">Signal</keyword>
<dbReference type="GO" id="GO:0020037">
    <property type="term" value="F:heme binding"/>
    <property type="evidence" value="ECO:0007669"/>
    <property type="project" value="InterPro"/>
</dbReference>
<name>A0A7T4QZP8_9GAMM</name>
<evidence type="ECO:0000313" key="7">
    <source>
        <dbReference type="EMBL" id="QQD17669.1"/>
    </source>
</evidence>
<evidence type="ECO:0000313" key="8">
    <source>
        <dbReference type="Proteomes" id="UP000596063"/>
    </source>
</evidence>
<dbReference type="InterPro" id="IPR006626">
    <property type="entry name" value="PbH1"/>
</dbReference>
<evidence type="ECO:0000256" key="4">
    <source>
        <dbReference type="SAM" id="MobiDB-lite"/>
    </source>
</evidence>
<proteinExistence type="predicted"/>
<dbReference type="AlphaFoldDB" id="A0A7T4QZP8"/>
<sequence>MGMIMKKLFLPLVVLMLVLAGCGGSSSSSSGSSGSVDGGAGNGGGGGADGGAGGGGDGGSDGEPAAGRVFTIQPGSEASNDMLLAMVSARPGDTIEFAAGYFELTSGIQISSTENILIKGQGMDQTVLSFKNSNTQEGLLATTVRGITVEDLTILDSPGDAFKLQGVDHGTLRRVRAFWSSGRLTENEDTVTADNYQQKLQVACTDPARHNPANPNPLENDTTSPDYNVSVRSGRYGIYPVNSKNILVEDTESIGASDAGIYVGQTDNAIIRNSRAAFNVFGFEIENVRGGEYVGNLAECNTGGFLVYDLDGLTRYGSRTRMYQNHARNNNTYNFAEPGSIVSNVPRGVGMITLGYDKIDVFDNIFEDHGVAGIVHTSYELFGEPGDRRLDMYTEGMHIYNNTFRNNGNDISQPDLATIIETQGEQITSVFPLLVGLKVAAATGQVRGAHIVWDGYADQYDPDCPYPTDEQGQAIPADAEGKPISGNQYPNPDCRYNAYKFNTETGERKKPDWWFSCIDDNNTFEDDSETFANFHGTDGLELLLNLPPDSPEDLIDIVQGLQNFAADTDLTPHRCEQQYGANLPPLPPIVIPEFEPSIVFDPEPTEAEVNALCNANVSGGEINADAYKVNCPRLDQYNLFSDPQDPRSLPNGRGVPFVLNSKLFSDFSTKYRVAYIPEGEQALYRDGEDSANATILFPVGTIIAKSFAFADETTLTETVAETRLLIKRQTSGGLVYWDGLEYVWQEQNGQRVALLTQEGSTASVEWHYHDVNTGELYQGATDDYLLPNAAQCLSCHSNDDAETGAAPIGPKPRNLNRPFATESPIASGIEQHPVNGENQLLYWCQNGLMGNCPSDLAVDPVTSYIAAIERNPVFNVPGDSGFEAGSDEDIEARVRAYLEVNCAHCHNPRGLAQNTGFYLDVFRPVNDTFGICKGPTASGTEGRGGRLYDIVPGSAEDSILPYRIGPEATSLAAKMPPLARSRVHQGAFELVSLWIDEVVDSSYDNADACVDNDGGDEPSLPLCAPDEIPVLGGQCLPL</sequence>
<evidence type="ECO:0000259" key="6">
    <source>
        <dbReference type="PROSITE" id="PS51007"/>
    </source>
</evidence>
<dbReference type="InterPro" id="IPR022442">
    <property type="entry name" value="SO_2930-like_dom"/>
</dbReference>
<dbReference type="InterPro" id="IPR011050">
    <property type="entry name" value="Pectin_lyase_fold/virulence"/>
</dbReference>
<evidence type="ECO:0000256" key="1">
    <source>
        <dbReference type="ARBA" id="ARBA00022723"/>
    </source>
</evidence>
<evidence type="ECO:0000256" key="3">
    <source>
        <dbReference type="PROSITE-ProRule" id="PRU00433"/>
    </source>
</evidence>
<dbReference type="GO" id="GO:0009055">
    <property type="term" value="F:electron transfer activity"/>
    <property type="evidence" value="ECO:0007669"/>
    <property type="project" value="InterPro"/>
</dbReference>
<keyword evidence="3" id="KW-0349">Heme</keyword>
<gene>
    <name evidence="7" type="ORF">I6N98_15165</name>
</gene>
<dbReference type="Proteomes" id="UP000596063">
    <property type="component" value="Chromosome"/>
</dbReference>
<dbReference type="InterPro" id="IPR009056">
    <property type="entry name" value="Cyt_c-like_dom"/>
</dbReference>
<dbReference type="PROSITE" id="PS51257">
    <property type="entry name" value="PROKAR_LIPOPROTEIN"/>
    <property type="match status" value="1"/>
</dbReference>
<dbReference type="Gene3D" id="2.160.20.10">
    <property type="entry name" value="Single-stranded right-handed beta-helix, Pectin lyase-like"/>
    <property type="match status" value="1"/>
</dbReference>
<feature type="chain" id="PRO_5032533241" description="Cytochrome c domain-containing protein" evidence="5">
    <location>
        <begin position="21"/>
        <end position="1038"/>
    </location>
</feature>
<keyword evidence="2 3" id="KW-0408">Iron</keyword>
<dbReference type="EMBL" id="CP066167">
    <property type="protein sequence ID" value="QQD17669.1"/>
    <property type="molecule type" value="Genomic_DNA"/>
</dbReference>
<dbReference type="SUPFAM" id="SSF51126">
    <property type="entry name" value="Pectin lyase-like"/>
    <property type="match status" value="1"/>
</dbReference>
<feature type="signal peptide" evidence="5">
    <location>
        <begin position="1"/>
        <end position="20"/>
    </location>
</feature>
<evidence type="ECO:0000256" key="2">
    <source>
        <dbReference type="ARBA" id="ARBA00023004"/>
    </source>
</evidence>